<name>R2QFC4_9ENTE</name>
<comment type="function">
    <text evidence="2">Antitoxin component of a type II toxin-antitoxin (TA) system.</text>
</comment>
<evidence type="ECO:0000256" key="3">
    <source>
        <dbReference type="SAM" id="Coils"/>
    </source>
</evidence>
<organism evidence="4 5">
    <name type="scientific">Enterococcus pallens ATCC BAA-351</name>
    <dbReference type="NCBI Taxonomy" id="1158607"/>
    <lineage>
        <taxon>Bacteria</taxon>
        <taxon>Bacillati</taxon>
        <taxon>Bacillota</taxon>
        <taxon>Bacilli</taxon>
        <taxon>Lactobacillales</taxon>
        <taxon>Enterococcaceae</taxon>
        <taxon>Enterococcus</taxon>
    </lineage>
</organism>
<comment type="similarity">
    <text evidence="1 2">Belongs to the phD/YefM antitoxin family.</text>
</comment>
<reference evidence="4 5" key="1">
    <citation type="submission" date="2013-02" db="EMBL/GenBank/DDBJ databases">
        <title>The Genome Sequence of Enterococcus pallens BAA-351.</title>
        <authorList>
            <consortium name="The Broad Institute Genome Sequencing Platform"/>
            <consortium name="The Broad Institute Genome Sequencing Center for Infectious Disease"/>
            <person name="Earl A.M."/>
            <person name="Gilmore M.S."/>
            <person name="Lebreton F."/>
            <person name="Walker B."/>
            <person name="Young S.K."/>
            <person name="Zeng Q."/>
            <person name="Gargeya S."/>
            <person name="Fitzgerald M."/>
            <person name="Haas B."/>
            <person name="Abouelleil A."/>
            <person name="Alvarado L."/>
            <person name="Arachchi H.M."/>
            <person name="Berlin A.M."/>
            <person name="Chapman S.B."/>
            <person name="Dewar J."/>
            <person name="Goldberg J."/>
            <person name="Griggs A."/>
            <person name="Gujja S."/>
            <person name="Hansen M."/>
            <person name="Howarth C."/>
            <person name="Imamovic A."/>
            <person name="Larimer J."/>
            <person name="McCowan C."/>
            <person name="Murphy C."/>
            <person name="Neiman D."/>
            <person name="Pearson M."/>
            <person name="Priest M."/>
            <person name="Roberts A."/>
            <person name="Saif S."/>
            <person name="Shea T."/>
            <person name="Sisk P."/>
            <person name="Sykes S."/>
            <person name="Wortman J."/>
            <person name="Nusbaum C."/>
            <person name="Birren B."/>
        </authorList>
    </citation>
    <scope>NUCLEOTIDE SEQUENCE [LARGE SCALE GENOMIC DNA]</scope>
    <source>
        <strain evidence="4 5">ATCC BAA-351</strain>
    </source>
</reference>
<keyword evidence="3" id="KW-0175">Coiled coil</keyword>
<evidence type="ECO:0000256" key="2">
    <source>
        <dbReference type="RuleBase" id="RU362080"/>
    </source>
</evidence>
<dbReference type="RefSeq" id="WP_010757604.1">
    <property type="nucleotide sequence ID" value="NZ_ASWD01000001.1"/>
</dbReference>
<feature type="coiled-coil region" evidence="3">
    <location>
        <begin position="58"/>
        <end position="85"/>
    </location>
</feature>
<dbReference type="Pfam" id="PF02604">
    <property type="entry name" value="PhdYeFM_antitox"/>
    <property type="match status" value="1"/>
</dbReference>
<dbReference type="HOGENOM" id="CLU_175474_0_0_9"/>
<dbReference type="OrthoDB" id="2418231at2"/>
<keyword evidence="5" id="KW-1185">Reference proteome</keyword>
<accession>R2QFC4</accession>
<dbReference type="AlphaFoldDB" id="R2QFC4"/>
<evidence type="ECO:0000313" key="4">
    <source>
        <dbReference type="EMBL" id="EOH93918.1"/>
    </source>
</evidence>
<dbReference type="Gene3D" id="3.40.1620.10">
    <property type="entry name" value="YefM-like domain"/>
    <property type="match status" value="1"/>
</dbReference>
<proteinExistence type="inferred from homology"/>
<protein>
    <recommendedName>
        <fullName evidence="2">Antitoxin</fullName>
    </recommendedName>
</protein>
<dbReference type="InterPro" id="IPR036165">
    <property type="entry name" value="YefM-like_sf"/>
</dbReference>
<sequence length="111" mass="12772">MLDVIKNELVSISDLKKSPMSTIEKAQKDRNAVYVLNNNKAVAVILDEQSYSNLIEGYQKISTENEQLLDRIVELEAEKRIAMNVEYLKDSEVRSEESRIAELPDIVDDWE</sequence>
<gene>
    <name evidence="4" type="ORF">UAU_02614</name>
</gene>
<evidence type="ECO:0000313" key="5">
    <source>
        <dbReference type="Proteomes" id="UP000013782"/>
    </source>
</evidence>
<comment type="caution">
    <text evidence="4">The sequence shown here is derived from an EMBL/GenBank/DDBJ whole genome shotgun (WGS) entry which is preliminary data.</text>
</comment>
<evidence type="ECO:0000256" key="1">
    <source>
        <dbReference type="ARBA" id="ARBA00009981"/>
    </source>
</evidence>
<dbReference type="EMBL" id="AJAQ01000016">
    <property type="protein sequence ID" value="EOH93918.1"/>
    <property type="molecule type" value="Genomic_DNA"/>
</dbReference>
<dbReference type="Proteomes" id="UP000013782">
    <property type="component" value="Unassembled WGS sequence"/>
</dbReference>
<dbReference type="PATRIC" id="fig|1158607.3.peg.2598"/>
<dbReference type="InterPro" id="IPR006442">
    <property type="entry name" value="Antitoxin_Phd/YefM"/>
</dbReference>
<dbReference type="SUPFAM" id="SSF143120">
    <property type="entry name" value="YefM-like"/>
    <property type="match status" value="1"/>
</dbReference>